<evidence type="ECO:0000313" key="3">
    <source>
        <dbReference type="Proteomes" id="UP000256864"/>
    </source>
</evidence>
<protein>
    <submittedName>
        <fullName evidence="2">Uncharacterized protein</fullName>
    </submittedName>
</protein>
<accession>A0A371NEW7</accession>
<evidence type="ECO:0000256" key="1">
    <source>
        <dbReference type="SAM" id="Phobius"/>
    </source>
</evidence>
<keyword evidence="3" id="KW-1185">Reference proteome</keyword>
<dbReference type="AlphaFoldDB" id="A0A371NEW7"/>
<dbReference type="RefSeq" id="WP_115892459.1">
    <property type="nucleotide sequence ID" value="NZ_QREL01000001.1"/>
</dbReference>
<dbReference type="EMBL" id="QREL01000001">
    <property type="protein sequence ID" value="REE29024.1"/>
    <property type="molecule type" value="Genomic_DNA"/>
</dbReference>
<dbReference type="Proteomes" id="UP000256864">
    <property type="component" value="Unassembled WGS sequence"/>
</dbReference>
<dbReference type="GeneID" id="77402723"/>
<evidence type="ECO:0000313" key="2">
    <source>
        <dbReference type="EMBL" id="REE29024.1"/>
    </source>
</evidence>
<comment type="caution">
    <text evidence="2">The sequence shown here is derived from an EMBL/GenBank/DDBJ whole genome shotgun (WGS) entry which is preliminary data.</text>
</comment>
<sequence length="169" mass="18708">MSSDVDDGKTGRSSGWWSRRSTFTKATLIIIPLLIVGFLSFMLGDINGSSDVYDVLHDKAQAEVLNYTVLSDYSGYPVVRGEIQNRYSSAMQIDYVWVKGFNRDGDLIGMGRAQVFRGSSRIETLGPGERAYFETTDWAFDEGYGPEDVVFFGITARGNLLTPSGELCT</sequence>
<organism evidence="2 3">
    <name type="scientific">Methanothermobacter defluvii</name>
    <dbReference type="NCBI Taxonomy" id="49339"/>
    <lineage>
        <taxon>Archaea</taxon>
        <taxon>Methanobacteriati</taxon>
        <taxon>Methanobacteriota</taxon>
        <taxon>Methanomada group</taxon>
        <taxon>Methanobacteria</taxon>
        <taxon>Methanobacteriales</taxon>
        <taxon>Methanobacteriaceae</taxon>
        <taxon>Methanothermobacter</taxon>
    </lineage>
</organism>
<keyword evidence="1" id="KW-0472">Membrane</keyword>
<keyword evidence="1" id="KW-0812">Transmembrane</keyword>
<proteinExistence type="predicted"/>
<keyword evidence="1" id="KW-1133">Transmembrane helix</keyword>
<feature type="transmembrane region" description="Helical" evidence="1">
    <location>
        <begin position="22"/>
        <end position="43"/>
    </location>
</feature>
<reference evidence="2 3" key="1">
    <citation type="submission" date="2018-07" db="EMBL/GenBank/DDBJ databases">
        <title>Genomic Encyclopedia of Type Strains, Phase IV (KMG-IV): sequencing the most valuable type-strain genomes for metagenomic binning, comparative biology and taxonomic classification.</title>
        <authorList>
            <person name="Goeker M."/>
        </authorList>
    </citation>
    <scope>NUCLEOTIDE SEQUENCE [LARGE SCALE GENOMIC DNA]</scope>
    <source>
        <strain evidence="2 3">DSM 7466</strain>
    </source>
</reference>
<name>A0A371NEW7_9EURY</name>
<gene>
    <name evidence="2" type="ORF">C7452_1057</name>
</gene>